<dbReference type="Proteomes" id="UP000748308">
    <property type="component" value="Unassembled WGS sequence"/>
</dbReference>
<dbReference type="AlphaFoldDB" id="A0A937X780"/>
<sequence length="387" mass="41089">MHSIRALRLLPLLLLAGAALLGARGRGGPAVPVIVPLDARPLYPPTRLAWSAAHGLVALVTDGESRRPVLYRAGARGEDWRRWAELPLSAGEGDTELVLAGDEALIFGAREDRILIIRLALADAAPSAPSGFPPGVPRIDTLAAGAPIVSLAADASPPDSAGGPAVHLAYLVRPAGEEGRSILYRRSADGGATWAPPDTLAFGDVEGPALFARSERANIVDLCYRRNAFMTWRGSGDQGLFWRDERPIRLAAARGSHNAVARRDNQVLVICENELHQVAGSTSLNHGYNWERAIAVAREARHLRMPALDCGGGLFWVAYSAGDSMVVLRSASDTALPSQWHGGINVAAVCTQGRPDVVALPDSTAGLLYGTPSGEVYFARVRQPARP</sequence>
<name>A0A937X780_UNCEI</name>
<dbReference type="SUPFAM" id="SSF50939">
    <property type="entry name" value="Sialidases"/>
    <property type="match status" value="1"/>
</dbReference>
<proteinExistence type="predicted"/>
<comment type="caution">
    <text evidence="1">The sequence shown here is derived from an EMBL/GenBank/DDBJ whole genome shotgun (WGS) entry which is preliminary data.</text>
</comment>
<protein>
    <submittedName>
        <fullName evidence="1">Exo-alpha-sialidase</fullName>
    </submittedName>
</protein>
<dbReference type="InterPro" id="IPR036278">
    <property type="entry name" value="Sialidase_sf"/>
</dbReference>
<organism evidence="1 2">
    <name type="scientific">Eiseniibacteriota bacterium</name>
    <dbReference type="NCBI Taxonomy" id="2212470"/>
    <lineage>
        <taxon>Bacteria</taxon>
        <taxon>Candidatus Eiseniibacteriota</taxon>
    </lineage>
</organism>
<accession>A0A937X780</accession>
<dbReference type="Gene3D" id="2.120.10.10">
    <property type="match status" value="1"/>
</dbReference>
<evidence type="ECO:0000313" key="1">
    <source>
        <dbReference type="EMBL" id="MBM3316835.1"/>
    </source>
</evidence>
<dbReference type="CDD" id="cd15482">
    <property type="entry name" value="Sialidase_non-viral"/>
    <property type="match status" value="1"/>
</dbReference>
<evidence type="ECO:0000313" key="2">
    <source>
        <dbReference type="Proteomes" id="UP000748308"/>
    </source>
</evidence>
<gene>
    <name evidence="1" type="ORF">FJY75_03185</name>
</gene>
<reference evidence="1" key="1">
    <citation type="submission" date="2019-03" db="EMBL/GenBank/DDBJ databases">
        <title>Lake Tanganyika Metagenome-Assembled Genomes (MAGs).</title>
        <authorList>
            <person name="Tran P."/>
        </authorList>
    </citation>
    <scope>NUCLEOTIDE SEQUENCE</scope>
    <source>
        <strain evidence="1">M_DeepCast_400m_m2_100</strain>
    </source>
</reference>
<dbReference type="EMBL" id="VGIY01000046">
    <property type="protein sequence ID" value="MBM3316835.1"/>
    <property type="molecule type" value="Genomic_DNA"/>
</dbReference>